<dbReference type="Proteomes" id="UP001501867">
    <property type="component" value="Unassembled WGS sequence"/>
</dbReference>
<dbReference type="EMBL" id="BAAABV010000010">
    <property type="protein sequence ID" value="GAA0276494.1"/>
    <property type="molecule type" value="Genomic_DNA"/>
</dbReference>
<keyword evidence="3" id="KW-1185">Reference proteome</keyword>
<evidence type="ECO:0000313" key="3">
    <source>
        <dbReference type="Proteomes" id="UP001501867"/>
    </source>
</evidence>
<comment type="caution">
    <text evidence="2">The sequence shown here is derived from an EMBL/GenBank/DDBJ whole genome shotgun (WGS) entry which is preliminary data.</text>
</comment>
<sequence length="87" mass="9303">MRDGQHGGVLFETGDHVPGAGQAQCLGPLAHADVEDAQPLPDREALRDLFLDLPADEFLADRVAQSAQALQPEPGSPREALPLRRPS</sequence>
<reference evidence="3" key="1">
    <citation type="journal article" date="2019" name="Int. J. Syst. Evol. Microbiol.">
        <title>The Global Catalogue of Microorganisms (GCM) 10K type strain sequencing project: providing services to taxonomists for standard genome sequencing and annotation.</title>
        <authorList>
            <consortium name="The Broad Institute Genomics Platform"/>
            <consortium name="The Broad Institute Genome Sequencing Center for Infectious Disease"/>
            <person name="Wu L."/>
            <person name="Ma J."/>
        </authorList>
    </citation>
    <scope>NUCLEOTIDE SEQUENCE [LARGE SCALE GENOMIC DNA]</scope>
    <source>
        <strain evidence="3">JCM 4505</strain>
    </source>
</reference>
<name>A0ABP3ESX4_9ACTN</name>
<accession>A0ABP3ESX4</accession>
<feature type="region of interest" description="Disordered" evidence="1">
    <location>
        <begin position="65"/>
        <end position="87"/>
    </location>
</feature>
<evidence type="ECO:0000313" key="2">
    <source>
        <dbReference type="EMBL" id="GAA0276494.1"/>
    </source>
</evidence>
<organism evidence="2 3">
    <name type="scientific">Streptomyces polychromogenes</name>
    <dbReference type="NCBI Taxonomy" id="67342"/>
    <lineage>
        <taxon>Bacteria</taxon>
        <taxon>Bacillati</taxon>
        <taxon>Actinomycetota</taxon>
        <taxon>Actinomycetes</taxon>
        <taxon>Kitasatosporales</taxon>
        <taxon>Streptomycetaceae</taxon>
        <taxon>Streptomyces</taxon>
    </lineage>
</organism>
<evidence type="ECO:0000256" key="1">
    <source>
        <dbReference type="SAM" id="MobiDB-lite"/>
    </source>
</evidence>
<protein>
    <submittedName>
        <fullName evidence="2">Uncharacterized protein</fullName>
    </submittedName>
</protein>
<proteinExistence type="predicted"/>
<gene>
    <name evidence="2" type="ORF">GCM10010302_12720</name>
</gene>
<feature type="region of interest" description="Disordered" evidence="1">
    <location>
        <begin position="1"/>
        <end position="24"/>
    </location>
</feature>